<reference evidence="1 2" key="1">
    <citation type="submission" date="2019-09" db="EMBL/GenBank/DDBJ databases">
        <title>YIM 132180 draft genome.</title>
        <authorList>
            <person name="Zhang K."/>
        </authorList>
    </citation>
    <scope>NUCLEOTIDE SEQUENCE [LARGE SCALE GENOMIC DNA]</scope>
    <source>
        <strain evidence="1 2">YIM 132180</strain>
    </source>
</reference>
<gene>
    <name evidence="1" type="ORF">F6X38_02135</name>
</gene>
<evidence type="ECO:0000313" key="1">
    <source>
        <dbReference type="EMBL" id="KAB0682902.1"/>
    </source>
</evidence>
<evidence type="ECO:0000313" key="2">
    <source>
        <dbReference type="Proteomes" id="UP000432089"/>
    </source>
</evidence>
<name>A0A7V7TYN5_9HYPH</name>
<comment type="caution">
    <text evidence="1">The sequence shown here is derived from an EMBL/GenBank/DDBJ whole genome shotgun (WGS) entry which is preliminary data.</text>
</comment>
<dbReference type="Proteomes" id="UP000432089">
    <property type="component" value="Unassembled WGS sequence"/>
</dbReference>
<keyword evidence="2" id="KW-1185">Reference proteome</keyword>
<sequence length="149" mass="16460">MTTEAKAETAYRPRAVRSAGRWEADHAALKLFTITATPEPMSAEAIALARETVVADGSANGLGFVILHRGEEALWLLLHWWLPGGILGQLLWSSPLAGPIRFEARDRPLMACVWELVPISFERDLYVRTIMHGRSAEDYLAASLPDGSY</sequence>
<dbReference type="RefSeq" id="WP_150967875.1">
    <property type="nucleotide sequence ID" value="NZ_VZDO01000001.1"/>
</dbReference>
<organism evidence="1 2">
    <name type="scientific">Plantimonas leprariae</name>
    <dbReference type="NCBI Taxonomy" id="2615207"/>
    <lineage>
        <taxon>Bacteria</taxon>
        <taxon>Pseudomonadati</taxon>
        <taxon>Pseudomonadota</taxon>
        <taxon>Alphaproteobacteria</taxon>
        <taxon>Hyphomicrobiales</taxon>
        <taxon>Aurantimonadaceae</taxon>
        <taxon>Plantimonas</taxon>
    </lineage>
</organism>
<accession>A0A7V7TYN5</accession>
<proteinExistence type="predicted"/>
<dbReference type="AlphaFoldDB" id="A0A7V7TYN5"/>
<protein>
    <submittedName>
        <fullName evidence="1">Uncharacterized protein</fullName>
    </submittedName>
</protein>
<dbReference type="EMBL" id="VZDO01000001">
    <property type="protein sequence ID" value="KAB0682902.1"/>
    <property type="molecule type" value="Genomic_DNA"/>
</dbReference>